<evidence type="ECO:0000313" key="7">
    <source>
        <dbReference type="EMBL" id="RNE64067.1"/>
    </source>
</evidence>
<evidence type="ECO:0000256" key="1">
    <source>
        <dbReference type="ARBA" id="ARBA00004651"/>
    </source>
</evidence>
<dbReference type="InterPro" id="IPR043428">
    <property type="entry name" value="LivM-like"/>
</dbReference>
<keyword evidence="5 6" id="KW-0472">Membrane</keyword>
<feature type="transmembrane region" description="Helical" evidence="6">
    <location>
        <begin position="99"/>
        <end position="118"/>
    </location>
</feature>
<keyword evidence="2" id="KW-1003">Cell membrane</keyword>
<dbReference type="Proteomes" id="UP000279859">
    <property type="component" value="Unassembled WGS sequence"/>
</dbReference>
<evidence type="ECO:0000256" key="5">
    <source>
        <dbReference type="ARBA" id="ARBA00023136"/>
    </source>
</evidence>
<feature type="transmembrane region" description="Helical" evidence="6">
    <location>
        <begin position="49"/>
        <end position="68"/>
    </location>
</feature>
<dbReference type="GO" id="GO:0005886">
    <property type="term" value="C:plasma membrane"/>
    <property type="evidence" value="ECO:0007669"/>
    <property type="project" value="UniProtKB-SubCell"/>
</dbReference>
<evidence type="ECO:0000313" key="8">
    <source>
        <dbReference type="Proteomes" id="UP000279859"/>
    </source>
</evidence>
<evidence type="ECO:0000256" key="3">
    <source>
        <dbReference type="ARBA" id="ARBA00022692"/>
    </source>
</evidence>
<dbReference type="GO" id="GO:0015658">
    <property type="term" value="F:branched-chain amino acid transmembrane transporter activity"/>
    <property type="evidence" value="ECO:0007669"/>
    <property type="project" value="InterPro"/>
</dbReference>
<feature type="transmembrane region" description="Helical" evidence="6">
    <location>
        <begin position="26"/>
        <end position="43"/>
    </location>
</feature>
<feature type="transmembrane region" description="Helical" evidence="6">
    <location>
        <begin position="179"/>
        <end position="197"/>
    </location>
</feature>
<dbReference type="AlphaFoldDB" id="A0A3M8LEV9"/>
<accession>A0A3M8LEV9</accession>
<proteinExistence type="predicted"/>
<evidence type="ECO:0000256" key="4">
    <source>
        <dbReference type="ARBA" id="ARBA00022989"/>
    </source>
</evidence>
<dbReference type="InterPro" id="IPR001851">
    <property type="entry name" value="ABC_transp_permease"/>
</dbReference>
<sequence length="342" mass="36574">MSVTRPSSSSAASFVRSLPTSRPWRIAFYLVALAALFLAPVYLQSSYSVRILVLVCLFGAASTGWNLIGGYANQISLGHTVFFGIGAYATVIFQGTLGLSPWLAIPTGIVLAVIVALLIGWPTFQLSGHYFALATLALLPVFHIIATYWEDLTGGSVGISVPILPSGLDTLQFDTPTPFFYIAAVLLVLVMILARWVRQSVLGLQLDAIRLNPQASTLAGVNQFRAKMKALVMSAAVVAVAGSLYGAFLQFMDPDTAFSWNTTLNLVLFAMVGGVRFWWGPALGALILIPFGEFASAQLTGNLAALGQLAYGVLLILLVLFQPRGIGGLFSIVWQKATGRKL</sequence>
<dbReference type="Pfam" id="PF02653">
    <property type="entry name" value="BPD_transp_2"/>
    <property type="match status" value="1"/>
</dbReference>
<dbReference type="PANTHER" id="PTHR30482:SF10">
    <property type="entry name" value="HIGH-AFFINITY BRANCHED-CHAIN AMINO ACID TRANSPORT PROTEIN BRAE"/>
    <property type="match status" value="1"/>
</dbReference>
<keyword evidence="8" id="KW-1185">Reference proteome</keyword>
<feature type="transmembrane region" description="Helical" evidence="6">
    <location>
        <begin position="268"/>
        <end position="291"/>
    </location>
</feature>
<dbReference type="CDD" id="cd06581">
    <property type="entry name" value="TM_PBP1_LivM_like"/>
    <property type="match status" value="1"/>
</dbReference>
<dbReference type="EMBL" id="RDSR01000006">
    <property type="protein sequence ID" value="RNE64067.1"/>
    <property type="molecule type" value="Genomic_DNA"/>
</dbReference>
<feature type="transmembrane region" description="Helical" evidence="6">
    <location>
        <begin position="75"/>
        <end position="93"/>
    </location>
</feature>
<evidence type="ECO:0000256" key="6">
    <source>
        <dbReference type="SAM" id="Phobius"/>
    </source>
</evidence>
<reference evidence="7 8" key="1">
    <citation type="submission" date="2018-11" db="EMBL/GenBank/DDBJ databases">
        <title>Cryobacterium sp. nov., isolated from rhizosphere soil of lettuce.</title>
        <authorList>
            <person name="Wang Y."/>
        </authorList>
    </citation>
    <scope>NUCLEOTIDE SEQUENCE [LARGE SCALE GENOMIC DNA]</scope>
    <source>
        <strain evidence="7 8">NEAU-85</strain>
    </source>
</reference>
<feature type="transmembrane region" description="Helical" evidence="6">
    <location>
        <begin position="130"/>
        <end position="149"/>
    </location>
</feature>
<name>A0A3M8LEV9_9MICO</name>
<comment type="caution">
    <text evidence="7">The sequence shown here is derived from an EMBL/GenBank/DDBJ whole genome shotgun (WGS) entry which is preliminary data.</text>
</comment>
<comment type="subcellular location">
    <subcellularLocation>
        <location evidence="1">Cell membrane</location>
        <topology evidence="1">Multi-pass membrane protein</topology>
    </subcellularLocation>
</comment>
<feature type="transmembrane region" description="Helical" evidence="6">
    <location>
        <begin position="230"/>
        <end position="248"/>
    </location>
</feature>
<dbReference type="PANTHER" id="PTHR30482">
    <property type="entry name" value="HIGH-AFFINITY BRANCHED-CHAIN AMINO ACID TRANSPORT SYSTEM PERMEASE"/>
    <property type="match status" value="1"/>
</dbReference>
<keyword evidence="4 6" id="KW-1133">Transmembrane helix</keyword>
<feature type="transmembrane region" description="Helical" evidence="6">
    <location>
        <begin position="303"/>
        <end position="321"/>
    </location>
</feature>
<organism evidence="7 8">
    <name type="scientific">Cryobacterium tepidiphilum</name>
    <dbReference type="NCBI Taxonomy" id="2486026"/>
    <lineage>
        <taxon>Bacteria</taxon>
        <taxon>Bacillati</taxon>
        <taxon>Actinomycetota</taxon>
        <taxon>Actinomycetes</taxon>
        <taxon>Micrococcales</taxon>
        <taxon>Microbacteriaceae</taxon>
        <taxon>Cryobacterium</taxon>
    </lineage>
</organism>
<protein>
    <submittedName>
        <fullName evidence="7">Branched-chain amino acid ABC transporter permease</fullName>
    </submittedName>
</protein>
<evidence type="ECO:0000256" key="2">
    <source>
        <dbReference type="ARBA" id="ARBA00022475"/>
    </source>
</evidence>
<gene>
    <name evidence="7" type="ORF">EEJ31_05215</name>
</gene>
<keyword evidence="3 6" id="KW-0812">Transmembrane</keyword>